<dbReference type="Proteomes" id="UP000076586">
    <property type="component" value="Unassembled WGS sequence"/>
</dbReference>
<reference evidence="3" key="2">
    <citation type="journal article" date="2017" name="Genome Announc.">
        <title>Draft genome sequence of Paludibacter jiangxiensis NM7(T), a propionate-producing fermentative bacterium.</title>
        <authorList>
            <person name="Qiu Y.-L."/>
            <person name="Tourlousse D.M."/>
            <person name="Matsuura N."/>
            <person name="Ohashi A."/>
            <person name="Sekiguchi Y."/>
        </authorList>
    </citation>
    <scope>NUCLEOTIDE SEQUENCE [LARGE SCALE GENOMIC DNA]</scope>
    <source>
        <strain evidence="3">NM7</strain>
    </source>
</reference>
<keyword evidence="3" id="KW-1185">Reference proteome</keyword>
<dbReference type="PROSITE" id="PS51257">
    <property type="entry name" value="PROKAR_LIPOPROTEIN"/>
    <property type="match status" value="1"/>
</dbReference>
<evidence type="ECO:0000313" key="2">
    <source>
        <dbReference type="EMBL" id="GAT63533.1"/>
    </source>
</evidence>
<comment type="caution">
    <text evidence="2">The sequence shown here is derived from an EMBL/GenBank/DDBJ whole genome shotgun (WGS) entry which is preliminary data.</text>
</comment>
<keyword evidence="1" id="KW-0732">Signal</keyword>
<gene>
    <name evidence="2" type="ORF">PJIAN_471</name>
</gene>
<accession>A0A161M5C5</accession>
<name>A0A161M5C5_9BACT</name>
<dbReference type="EMBL" id="BDCR01000004">
    <property type="protein sequence ID" value="GAT63533.1"/>
    <property type="molecule type" value="Genomic_DNA"/>
</dbReference>
<feature type="chain" id="PRO_5007824967" evidence="1">
    <location>
        <begin position="21"/>
        <end position="323"/>
    </location>
</feature>
<dbReference type="AlphaFoldDB" id="A0A161M5C5"/>
<dbReference type="STRING" id="681398.PJIAN_471"/>
<feature type="signal peptide" evidence="1">
    <location>
        <begin position="1"/>
        <end position="20"/>
    </location>
</feature>
<dbReference type="RefSeq" id="WP_068704852.1">
    <property type="nucleotide sequence ID" value="NZ_BDCR01000004.1"/>
</dbReference>
<protein>
    <submittedName>
        <fullName evidence="2">Uncharacterized protein</fullName>
    </submittedName>
</protein>
<sequence>MKTRMLTILLVLTFGCNTEAQSLFDDFNSPKKEENTTDFYKSKSDSILFNMGFYKIKNNDSIYHLIKNKKIESLVDYSTCNHSTINSIKYKLKETLDGVDQLLLNSSDSILHTYLSRNHSYRYFSTDLKDKKIKSSSMIAKDTYYLFPQPWFGVQTEDSLKVRNQFTIKLVSFSDRGDYMKIICENDLLPQSTLIYEYIQTVFTSIDSLSVLVWFPNTDIAYGVPTKKISDILKKAITKNTLKFKEDFKSFPDTTLTACISYKAHISKEGQQSKERPILELFFTTKNCNNTLIISNGYQYAGYEFTNINKLRRLFNKMFLKKQ</sequence>
<evidence type="ECO:0000313" key="3">
    <source>
        <dbReference type="Proteomes" id="UP000076586"/>
    </source>
</evidence>
<evidence type="ECO:0000256" key="1">
    <source>
        <dbReference type="SAM" id="SignalP"/>
    </source>
</evidence>
<organism evidence="2 3">
    <name type="scientific">Paludibacter jiangxiensis</name>
    <dbReference type="NCBI Taxonomy" id="681398"/>
    <lineage>
        <taxon>Bacteria</taxon>
        <taxon>Pseudomonadati</taxon>
        <taxon>Bacteroidota</taxon>
        <taxon>Bacteroidia</taxon>
        <taxon>Bacteroidales</taxon>
        <taxon>Paludibacteraceae</taxon>
        <taxon>Paludibacter</taxon>
    </lineage>
</organism>
<proteinExistence type="predicted"/>
<reference evidence="3" key="1">
    <citation type="submission" date="2016-04" db="EMBL/GenBank/DDBJ databases">
        <title>Draft genome sequence of Paludibacter jiangxiensis strain NM7.</title>
        <authorList>
            <person name="Qiu Y."/>
            <person name="Matsuura N."/>
            <person name="Ohashi A."/>
            <person name="Tourlousse M.D."/>
            <person name="Sekiguchi Y."/>
        </authorList>
    </citation>
    <scope>NUCLEOTIDE SEQUENCE [LARGE SCALE GENOMIC DNA]</scope>
    <source>
        <strain evidence="3">NM7</strain>
    </source>
</reference>